<dbReference type="HOGENOM" id="CLU_056607_0_0_1"/>
<sequence>MTFGTSTTPFIQRTTFSDPTFADAMAVRVEVFVKEQGVPVENEEDEHDRGSIHWIVYASIPPPSTASSQNHDRNAVNGTFSDSELSQNRTPVGTIRLIPPVASKKPYVLLGRLAVLQPFRKLGLAKLLVEEALRYAEAEGSTGGFDCPEEGLKWDGKCYIHAQTSVQGWWAKNGFYRDDDAGEWDEEGIMHVGMCKEVVLERRRGSIVIL</sequence>
<accession>W7I6N3</accession>
<feature type="domain" description="N-acetyltransferase" evidence="2">
    <location>
        <begin position="39"/>
        <end position="199"/>
    </location>
</feature>
<keyword evidence="4" id="KW-1185">Reference proteome</keyword>
<dbReference type="EMBL" id="KI966442">
    <property type="protein sequence ID" value="EWC44455.1"/>
    <property type="molecule type" value="Genomic_DNA"/>
</dbReference>
<proteinExistence type="predicted"/>
<dbReference type="GO" id="GO:0016747">
    <property type="term" value="F:acyltransferase activity, transferring groups other than amino-acyl groups"/>
    <property type="evidence" value="ECO:0007669"/>
    <property type="project" value="InterPro"/>
</dbReference>
<dbReference type="CDD" id="cd04301">
    <property type="entry name" value="NAT_SF"/>
    <property type="match status" value="1"/>
</dbReference>
<evidence type="ECO:0000313" key="3">
    <source>
        <dbReference type="EMBL" id="EWC44455.1"/>
    </source>
</evidence>
<dbReference type="Gene3D" id="3.40.630.30">
    <property type="match status" value="1"/>
</dbReference>
<dbReference type="Pfam" id="PF00583">
    <property type="entry name" value="Acetyltransf_1"/>
    <property type="match status" value="1"/>
</dbReference>
<gene>
    <name evidence="3" type="ORF">DRE_06823</name>
</gene>
<evidence type="ECO:0000256" key="1">
    <source>
        <dbReference type="SAM" id="MobiDB-lite"/>
    </source>
</evidence>
<feature type="region of interest" description="Disordered" evidence="1">
    <location>
        <begin position="64"/>
        <end position="87"/>
    </location>
</feature>
<dbReference type="AlphaFoldDB" id="W7I6N3"/>
<dbReference type="SUPFAM" id="SSF55729">
    <property type="entry name" value="Acyl-CoA N-acyltransferases (Nat)"/>
    <property type="match status" value="1"/>
</dbReference>
<organism evidence="3 4">
    <name type="scientific">Drechslerella stenobrocha 248</name>
    <dbReference type="NCBI Taxonomy" id="1043628"/>
    <lineage>
        <taxon>Eukaryota</taxon>
        <taxon>Fungi</taxon>
        <taxon>Dikarya</taxon>
        <taxon>Ascomycota</taxon>
        <taxon>Pezizomycotina</taxon>
        <taxon>Orbiliomycetes</taxon>
        <taxon>Orbiliales</taxon>
        <taxon>Orbiliaceae</taxon>
        <taxon>Drechslerella</taxon>
    </lineage>
</organism>
<name>W7I6N3_9PEZI</name>
<dbReference type="Proteomes" id="UP000024837">
    <property type="component" value="Unassembled WGS sequence"/>
</dbReference>
<dbReference type="GO" id="GO:0006048">
    <property type="term" value="P:UDP-N-acetylglucosamine biosynthetic process"/>
    <property type="evidence" value="ECO:0007669"/>
    <property type="project" value="UniProtKB-UniPathway"/>
</dbReference>
<dbReference type="InterPro" id="IPR016181">
    <property type="entry name" value="Acyl_CoA_acyltransferase"/>
</dbReference>
<evidence type="ECO:0000259" key="2">
    <source>
        <dbReference type="PROSITE" id="PS51186"/>
    </source>
</evidence>
<dbReference type="InterPro" id="IPR000182">
    <property type="entry name" value="GNAT_dom"/>
</dbReference>
<dbReference type="UniPathway" id="UPA00113">
    <property type="reaction ID" value="UER00529"/>
</dbReference>
<protein>
    <recommendedName>
        <fullName evidence="2">N-acetyltransferase domain-containing protein</fullName>
    </recommendedName>
</protein>
<dbReference type="PROSITE" id="PS51186">
    <property type="entry name" value="GNAT"/>
    <property type="match status" value="1"/>
</dbReference>
<dbReference type="OrthoDB" id="329272at2759"/>
<reference evidence="3 4" key="1">
    <citation type="submission" date="2013-05" db="EMBL/GenBank/DDBJ databases">
        <title>Drechslerella stenobrocha genome reveals carnivorous origination and mechanical trapping mechanism of predatory fungi.</title>
        <authorList>
            <person name="Liu X."/>
            <person name="Zhang W."/>
            <person name="Liu K."/>
        </authorList>
    </citation>
    <scope>NUCLEOTIDE SEQUENCE [LARGE SCALE GENOMIC DNA]</scope>
    <source>
        <strain evidence="3 4">248</strain>
    </source>
</reference>
<feature type="compositionally biased region" description="Polar residues" evidence="1">
    <location>
        <begin position="76"/>
        <end position="87"/>
    </location>
</feature>
<evidence type="ECO:0000313" key="4">
    <source>
        <dbReference type="Proteomes" id="UP000024837"/>
    </source>
</evidence>